<dbReference type="InterPro" id="IPR052916">
    <property type="entry name" value="Type-I_RE_MTase_Subunit"/>
</dbReference>
<dbReference type="InterPro" id="IPR029063">
    <property type="entry name" value="SAM-dependent_MTases_sf"/>
</dbReference>
<dbReference type="RefSeq" id="WP_344907908.1">
    <property type="nucleotide sequence ID" value="NZ_BAABAS010000033.1"/>
</dbReference>
<sequence>MTVAPNDAAALRAQEVLTELFGPLSVRVRGRERPTLYLYFLSSLIVLRHRDRPAWSRLRDDVRRALDEQWAPQKLLRTIGHRVAAALESGGLPPSPAVRLDDLDTEAVDDVAHIVRLCEELGMDAFHPLLDCFQTWSKPADEAFFTPRSVVETMVDLLLKDGDANGRFHDPFLGGGEFLAGAMEVSPSLRLSGTSPSRDLLEIAGMRLHALGVPHVELGVDPQPHQSVSPTWQADFVLANPPFNSRRHGHHEELDKDWAYGPPPMHNDNYAWLQHILGTLAPGGRAGVLMPNQAAVSTDARELHIRRRMIEDGAVECVIALPRQLFAGTAAPAMIWVLRSPTGRRAAPTGRILLIDARRFGTKDGKQRVLSHDETNALTECVHRWRSGDGSFPDAMDGRGVAAVPIAEIAEIGYSLAPSEHILETPLSPGCDTRIQVPRPATALEFQVEQARAADERVGHIRIAHRTMDKSDWQGVRLADLCRIQAGPSHSLVKKAERAANGVPLVMPAHLQDHRISAEDAVLLSAESARALEKYQIRLGDILIVRTGSVGPTALVTAAEEGWLPSTNLIRVRPDDGVDPGYLLALLSSPTVQNWIEARSGAASAIPSISAANLGMLPVKLPPPDEQRRIGLAVDALDTQITAHHALARAAETARAALADGLVNGLLATVHPLKGES</sequence>
<keyword evidence="3" id="KW-0238">DNA-binding</keyword>
<organism evidence="6 7">
    <name type="scientific">Actinomadura meridiana</name>
    <dbReference type="NCBI Taxonomy" id="559626"/>
    <lineage>
        <taxon>Bacteria</taxon>
        <taxon>Bacillati</taxon>
        <taxon>Actinomycetota</taxon>
        <taxon>Actinomycetes</taxon>
        <taxon>Streptosporangiales</taxon>
        <taxon>Thermomonosporaceae</taxon>
        <taxon>Actinomadura</taxon>
    </lineage>
</organism>
<dbReference type="Pfam" id="PF01420">
    <property type="entry name" value="Methylase_S"/>
    <property type="match status" value="1"/>
</dbReference>
<dbReference type="Gene3D" id="3.90.220.20">
    <property type="entry name" value="DNA methylase specificity domains"/>
    <property type="match status" value="1"/>
</dbReference>
<keyword evidence="7" id="KW-1185">Reference proteome</keyword>
<dbReference type="PANTHER" id="PTHR42998:SF1">
    <property type="entry name" value="TYPE I RESTRICTION ENZYME HINDI METHYLASE SUBUNIT"/>
    <property type="match status" value="1"/>
</dbReference>
<evidence type="ECO:0000313" key="6">
    <source>
        <dbReference type="EMBL" id="GAA4242463.1"/>
    </source>
</evidence>
<dbReference type="InterPro" id="IPR002052">
    <property type="entry name" value="DNA_methylase_N6_adenine_CS"/>
</dbReference>
<proteinExistence type="inferred from homology"/>
<name>A0ABP8CRB5_9ACTN</name>
<dbReference type="PRINTS" id="PR00507">
    <property type="entry name" value="N12N6MTFRASE"/>
</dbReference>
<dbReference type="InterPro" id="IPR003356">
    <property type="entry name" value="DNA_methylase_A-5"/>
</dbReference>
<dbReference type="PANTHER" id="PTHR42998">
    <property type="entry name" value="TYPE I RESTRICTION ENZYME HINDVIIP M PROTEIN-RELATED"/>
    <property type="match status" value="1"/>
</dbReference>
<evidence type="ECO:0000256" key="1">
    <source>
        <dbReference type="ARBA" id="ARBA00010923"/>
    </source>
</evidence>
<dbReference type="Gene3D" id="3.40.50.150">
    <property type="entry name" value="Vaccinia Virus protein VP39"/>
    <property type="match status" value="1"/>
</dbReference>
<evidence type="ECO:0000256" key="2">
    <source>
        <dbReference type="ARBA" id="ARBA00022747"/>
    </source>
</evidence>
<comment type="similarity">
    <text evidence="1">Belongs to the type-I restriction system S methylase family.</text>
</comment>
<dbReference type="Pfam" id="PF02384">
    <property type="entry name" value="N6_Mtase"/>
    <property type="match status" value="1"/>
</dbReference>
<evidence type="ECO:0008006" key="8">
    <source>
        <dbReference type="Google" id="ProtNLM"/>
    </source>
</evidence>
<evidence type="ECO:0000256" key="3">
    <source>
        <dbReference type="ARBA" id="ARBA00023125"/>
    </source>
</evidence>
<feature type="domain" description="DNA methylase adenine-specific" evidence="5">
    <location>
        <begin position="124"/>
        <end position="422"/>
    </location>
</feature>
<evidence type="ECO:0000313" key="7">
    <source>
        <dbReference type="Proteomes" id="UP001501710"/>
    </source>
</evidence>
<feature type="domain" description="Type I restriction modification DNA specificity" evidence="4">
    <location>
        <begin position="471"/>
        <end position="645"/>
    </location>
</feature>
<dbReference type="EMBL" id="BAABAS010000033">
    <property type="protein sequence ID" value="GAA4242463.1"/>
    <property type="molecule type" value="Genomic_DNA"/>
</dbReference>
<dbReference type="InterPro" id="IPR044946">
    <property type="entry name" value="Restrct_endonuc_typeI_TRD_sf"/>
</dbReference>
<dbReference type="SUPFAM" id="SSF53335">
    <property type="entry name" value="S-adenosyl-L-methionine-dependent methyltransferases"/>
    <property type="match status" value="1"/>
</dbReference>
<reference evidence="7" key="1">
    <citation type="journal article" date="2019" name="Int. J. Syst. Evol. Microbiol.">
        <title>The Global Catalogue of Microorganisms (GCM) 10K type strain sequencing project: providing services to taxonomists for standard genome sequencing and annotation.</title>
        <authorList>
            <consortium name="The Broad Institute Genomics Platform"/>
            <consortium name="The Broad Institute Genome Sequencing Center for Infectious Disease"/>
            <person name="Wu L."/>
            <person name="Ma J."/>
        </authorList>
    </citation>
    <scope>NUCLEOTIDE SEQUENCE [LARGE SCALE GENOMIC DNA]</scope>
    <source>
        <strain evidence="7">JCM 17440</strain>
    </source>
</reference>
<dbReference type="Proteomes" id="UP001501710">
    <property type="component" value="Unassembled WGS sequence"/>
</dbReference>
<accession>A0ABP8CRB5</accession>
<dbReference type="InterPro" id="IPR000055">
    <property type="entry name" value="Restrct_endonuc_typeI_TRD"/>
</dbReference>
<comment type="caution">
    <text evidence="6">The sequence shown here is derived from an EMBL/GenBank/DDBJ whole genome shotgun (WGS) entry which is preliminary data.</text>
</comment>
<evidence type="ECO:0000259" key="5">
    <source>
        <dbReference type="Pfam" id="PF02384"/>
    </source>
</evidence>
<evidence type="ECO:0000259" key="4">
    <source>
        <dbReference type="Pfam" id="PF01420"/>
    </source>
</evidence>
<keyword evidence="2" id="KW-0680">Restriction system</keyword>
<gene>
    <name evidence="6" type="ORF">GCM10022254_75560</name>
</gene>
<dbReference type="PROSITE" id="PS00092">
    <property type="entry name" value="N6_MTASE"/>
    <property type="match status" value="1"/>
</dbReference>
<protein>
    <recommendedName>
        <fullName evidence="8">Site-specific DNA-methyltransferase (adenine-specific)</fullName>
    </recommendedName>
</protein>
<dbReference type="SUPFAM" id="SSF116734">
    <property type="entry name" value="DNA methylase specificity domain"/>
    <property type="match status" value="1"/>
</dbReference>